<dbReference type="eggNOG" id="COG2931">
    <property type="taxonomic scope" value="Bacteria"/>
</dbReference>
<dbReference type="AlphaFoldDB" id="I4YM55"/>
<dbReference type="InterPro" id="IPR050557">
    <property type="entry name" value="RTX_toxin/Mannuronan_C5-epim"/>
</dbReference>
<evidence type="ECO:0000313" key="6">
    <source>
        <dbReference type="Proteomes" id="UP000003947"/>
    </source>
</evidence>
<evidence type="ECO:0000259" key="4">
    <source>
        <dbReference type="SMART" id="SM00754"/>
    </source>
</evidence>
<name>I4YM55_9HYPH</name>
<dbReference type="RefSeq" id="WP_009493252.1">
    <property type="nucleotide sequence ID" value="NZ_CP141048.1"/>
</dbReference>
<dbReference type="OrthoDB" id="5380561at2"/>
<comment type="subcellular location">
    <subcellularLocation>
        <location evidence="1">Secreted</location>
    </subcellularLocation>
</comment>
<dbReference type="PROSITE" id="PS00330">
    <property type="entry name" value="HEMOLYSIN_CALCIUM"/>
    <property type="match status" value="3"/>
</dbReference>
<dbReference type="PRINTS" id="PR00313">
    <property type="entry name" value="CABNDNGRPT"/>
</dbReference>
<dbReference type="InterPro" id="IPR010895">
    <property type="entry name" value="CHRD"/>
</dbReference>
<sequence length="356" mass="36496">MATAFRVNMTGSQVVPSTNSTATGVGTVIYDSIAVTASYTFRVSGLDFGSVTGTGPQTADPNDDVTGFHFHIGPAGSNADLVFGQINPDQDPNLKITPNSDGSWTLSGVWDPADPASFWIVGLASLLKFSPPGFDAPFYTDATTSGFPNGAIRGQWFAISNDNSNTVRGTADADFLPGLGGNDSIFGRAGNDLLDGGRGNDRLFGESGNDTLIGGPGNDRLDGGIGNDSLSGGTGRDTLNGGLGNDILNGGRGADAFVFNSALGSSNIDTIRDFNPASDTIQLASSVFVGLPKGVLTADAFHIGTAAAHTTDRIIYDTATGALYYDADGTGTASAQVQFATVEGNPALTRADFLII</sequence>
<evidence type="ECO:0000256" key="1">
    <source>
        <dbReference type="ARBA" id="ARBA00004613"/>
    </source>
</evidence>
<dbReference type="GO" id="GO:0005509">
    <property type="term" value="F:calcium ion binding"/>
    <property type="evidence" value="ECO:0007669"/>
    <property type="project" value="InterPro"/>
</dbReference>
<evidence type="ECO:0000256" key="3">
    <source>
        <dbReference type="SAM" id="MobiDB-lite"/>
    </source>
</evidence>
<dbReference type="InterPro" id="IPR018511">
    <property type="entry name" value="Hemolysin-typ_Ca-bd_CS"/>
</dbReference>
<gene>
    <name evidence="5" type="ORF">MicloDRAFT_00057670</name>
</gene>
<dbReference type="EMBL" id="JH660647">
    <property type="protein sequence ID" value="EIM25047.1"/>
    <property type="molecule type" value="Genomic_DNA"/>
</dbReference>
<dbReference type="InterPro" id="IPR001343">
    <property type="entry name" value="Hemolysn_Ca-bd"/>
</dbReference>
<dbReference type="Pfam" id="PF00353">
    <property type="entry name" value="HemolysinCabind"/>
    <property type="match status" value="2"/>
</dbReference>
<evidence type="ECO:0000313" key="5">
    <source>
        <dbReference type="EMBL" id="EIM25047.1"/>
    </source>
</evidence>
<dbReference type="PATRIC" id="fig|864069.3.peg.6190"/>
<dbReference type="InterPro" id="IPR011049">
    <property type="entry name" value="Serralysin-like_metalloprot_C"/>
</dbReference>
<organism evidence="5 6">
    <name type="scientific">Microvirga lotononidis</name>
    <dbReference type="NCBI Taxonomy" id="864069"/>
    <lineage>
        <taxon>Bacteria</taxon>
        <taxon>Pseudomonadati</taxon>
        <taxon>Pseudomonadota</taxon>
        <taxon>Alphaproteobacteria</taxon>
        <taxon>Hyphomicrobiales</taxon>
        <taxon>Methylobacteriaceae</taxon>
        <taxon>Microvirga</taxon>
    </lineage>
</organism>
<dbReference type="HOGENOM" id="CLU_778041_0_0_5"/>
<feature type="domain" description="CHRD" evidence="4">
    <location>
        <begin position="3"/>
        <end position="158"/>
    </location>
</feature>
<dbReference type="STRING" id="864069.MicloDRAFT_00057670"/>
<keyword evidence="6" id="KW-1185">Reference proteome</keyword>
<dbReference type="SMART" id="SM00754">
    <property type="entry name" value="CHRD"/>
    <property type="match status" value="1"/>
</dbReference>
<reference evidence="5 6" key="1">
    <citation type="submission" date="2012-02" db="EMBL/GenBank/DDBJ databases">
        <title>Improved High-Quality Draft sequence of Microvirga sp. WSM3557.</title>
        <authorList>
            <consortium name="US DOE Joint Genome Institute"/>
            <person name="Lucas S."/>
            <person name="Han J."/>
            <person name="Lapidus A."/>
            <person name="Cheng J.-F."/>
            <person name="Goodwin L."/>
            <person name="Pitluck S."/>
            <person name="Peters L."/>
            <person name="Zhang X."/>
            <person name="Detter J.C."/>
            <person name="Han C."/>
            <person name="Tapia R."/>
            <person name="Land M."/>
            <person name="Hauser L."/>
            <person name="Kyrpides N."/>
            <person name="Ivanova N."/>
            <person name="Pagani I."/>
            <person name="Brau L."/>
            <person name="Yates R."/>
            <person name="O'Hara G."/>
            <person name="Rui T."/>
            <person name="Howieson J."/>
            <person name="Reeve W."/>
            <person name="Woyke T."/>
        </authorList>
    </citation>
    <scope>NUCLEOTIDE SEQUENCE [LARGE SCALE GENOMIC DNA]</scope>
    <source>
        <strain evidence="5 6">WSM3557</strain>
    </source>
</reference>
<dbReference type="Pfam" id="PF07452">
    <property type="entry name" value="CHRD"/>
    <property type="match status" value="1"/>
</dbReference>
<dbReference type="PANTHER" id="PTHR38340">
    <property type="entry name" value="S-LAYER PROTEIN"/>
    <property type="match status" value="1"/>
</dbReference>
<accession>I4YM55</accession>
<proteinExistence type="predicted"/>
<dbReference type="SUPFAM" id="SSF51120">
    <property type="entry name" value="beta-Roll"/>
    <property type="match status" value="1"/>
</dbReference>
<dbReference type="Gene3D" id="2.150.10.10">
    <property type="entry name" value="Serralysin-like metalloprotease, C-terminal"/>
    <property type="match status" value="2"/>
</dbReference>
<protein>
    <submittedName>
        <fullName evidence="5">CHRD domain-containing protein,putative calcium-binding protein</fullName>
    </submittedName>
</protein>
<evidence type="ECO:0000256" key="2">
    <source>
        <dbReference type="ARBA" id="ARBA00022525"/>
    </source>
</evidence>
<keyword evidence="2" id="KW-0964">Secreted</keyword>
<dbReference type="GO" id="GO:0005576">
    <property type="term" value="C:extracellular region"/>
    <property type="evidence" value="ECO:0007669"/>
    <property type="project" value="UniProtKB-SubCell"/>
</dbReference>
<dbReference type="PANTHER" id="PTHR38340:SF1">
    <property type="entry name" value="S-LAYER PROTEIN"/>
    <property type="match status" value="1"/>
</dbReference>
<feature type="region of interest" description="Disordered" evidence="3">
    <location>
        <begin position="211"/>
        <end position="237"/>
    </location>
</feature>
<dbReference type="Proteomes" id="UP000003947">
    <property type="component" value="Unassembled WGS sequence"/>
</dbReference>